<evidence type="ECO:0000313" key="2">
    <source>
        <dbReference type="EMBL" id="TDS12579.1"/>
    </source>
</evidence>
<reference evidence="2 3" key="1">
    <citation type="submission" date="2019-03" db="EMBL/GenBank/DDBJ databases">
        <title>Genomic Encyclopedia of Type Strains, Phase III (KMG-III): the genomes of soil and plant-associated and newly described type strains.</title>
        <authorList>
            <person name="Whitman W."/>
        </authorList>
    </citation>
    <scope>NUCLEOTIDE SEQUENCE [LARGE SCALE GENOMIC DNA]</scope>
    <source>
        <strain evidence="2 3">CECT 8455</strain>
    </source>
</reference>
<keyword evidence="1" id="KW-0472">Membrane</keyword>
<proteinExistence type="predicted"/>
<comment type="caution">
    <text evidence="2">The sequence shown here is derived from an EMBL/GenBank/DDBJ whole genome shotgun (WGS) entry which is preliminary data.</text>
</comment>
<organism evidence="2 3">
    <name type="scientific">Maribacter caenipelagi</name>
    <dbReference type="NCBI Taxonomy" id="1447781"/>
    <lineage>
        <taxon>Bacteria</taxon>
        <taxon>Pseudomonadati</taxon>
        <taxon>Bacteroidota</taxon>
        <taxon>Flavobacteriia</taxon>
        <taxon>Flavobacteriales</taxon>
        <taxon>Flavobacteriaceae</taxon>
        <taxon>Maribacter</taxon>
    </lineage>
</organism>
<keyword evidence="1" id="KW-1133">Transmembrane helix</keyword>
<feature type="transmembrane region" description="Helical" evidence="1">
    <location>
        <begin position="7"/>
        <end position="27"/>
    </location>
</feature>
<dbReference type="EMBL" id="SNZW01000017">
    <property type="protein sequence ID" value="TDS12579.1"/>
    <property type="molecule type" value="Genomic_DNA"/>
</dbReference>
<sequence length="93" mass="10444">MKVANKILSISIILINFYFLPFTIISLRNLIESLEYGLSSIPLTLSINLLLISAFLVFKDGFSKSMLLLVINALGLVWGLFVLWLLLTVPLMD</sequence>
<keyword evidence="3" id="KW-1185">Reference proteome</keyword>
<keyword evidence="1" id="KW-0812">Transmembrane</keyword>
<dbReference type="AlphaFoldDB" id="A0A4R7CVV7"/>
<gene>
    <name evidence="2" type="ORF">DFQ03_3037</name>
</gene>
<name>A0A4R7CVV7_9FLAO</name>
<protein>
    <submittedName>
        <fullName evidence="2">Uncharacterized protein</fullName>
    </submittedName>
</protein>
<dbReference type="Proteomes" id="UP000295274">
    <property type="component" value="Unassembled WGS sequence"/>
</dbReference>
<feature type="transmembrane region" description="Helical" evidence="1">
    <location>
        <begin position="39"/>
        <end position="58"/>
    </location>
</feature>
<feature type="transmembrane region" description="Helical" evidence="1">
    <location>
        <begin position="65"/>
        <end position="87"/>
    </location>
</feature>
<evidence type="ECO:0000256" key="1">
    <source>
        <dbReference type="SAM" id="Phobius"/>
    </source>
</evidence>
<accession>A0A4R7CVV7</accession>
<evidence type="ECO:0000313" key="3">
    <source>
        <dbReference type="Proteomes" id="UP000295274"/>
    </source>
</evidence>